<dbReference type="Pfam" id="PF02798">
    <property type="entry name" value="GST_N"/>
    <property type="match status" value="1"/>
</dbReference>
<evidence type="ECO:0000313" key="6">
    <source>
        <dbReference type="Proteomes" id="UP000596427"/>
    </source>
</evidence>
<dbReference type="InterPro" id="IPR010987">
    <property type="entry name" value="Glutathione-S-Trfase_C-like"/>
</dbReference>
<dbReference type="SUPFAM" id="SSF47616">
    <property type="entry name" value="GST C-terminal domain-like"/>
    <property type="match status" value="1"/>
</dbReference>
<dbReference type="SFLD" id="SFLDG00358">
    <property type="entry name" value="Main_(cytGST)"/>
    <property type="match status" value="1"/>
</dbReference>
<comment type="similarity">
    <text evidence="1">Belongs to the GST superfamily.</text>
</comment>
<keyword evidence="2" id="KW-0808">Transferase</keyword>
<dbReference type="SFLD" id="SFLDG01150">
    <property type="entry name" value="Main.1:_Beta-like"/>
    <property type="match status" value="1"/>
</dbReference>
<dbReference type="InterPro" id="IPR040079">
    <property type="entry name" value="Glutathione_S-Trfase"/>
</dbReference>
<dbReference type="PANTHER" id="PTHR44051">
    <property type="entry name" value="GLUTATHIONE S-TRANSFERASE-RELATED"/>
    <property type="match status" value="1"/>
</dbReference>
<dbReference type="KEGG" id="xdi:EZH22_08765"/>
<dbReference type="FunFam" id="3.40.30.10:FF:000039">
    <property type="entry name" value="Glutathione S-transferase domain"/>
    <property type="match status" value="1"/>
</dbReference>
<evidence type="ECO:0000259" key="4">
    <source>
        <dbReference type="PROSITE" id="PS50405"/>
    </source>
</evidence>
<reference evidence="5 6" key="1">
    <citation type="submission" date="2020-10" db="EMBL/GenBank/DDBJ databases">
        <title>Degradation of 1,4-Dioxane by Xanthobacter sp. YN2, via a Novel Group-2 Soluble Di-Iron Monooxygenase.</title>
        <authorList>
            <person name="Ma F."/>
            <person name="Wang Y."/>
            <person name="Yang J."/>
            <person name="Guo H."/>
            <person name="Su D."/>
            <person name="Yu L."/>
        </authorList>
    </citation>
    <scope>NUCLEOTIDE SEQUENCE [LARGE SCALE GENOMIC DNA]</scope>
    <source>
        <strain evidence="5 6">YN2</strain>
    </source>
</reference>
<protein>
    <submittedName>
        <fullName evidence="5">Glutathione S-transferase family protein</fullName>
    </submittedName>
</protein>
<evidence type="ECO:0000259" key="3">
    <source>
        <dbReference type="PROSITE" id="PS50404"/>
    </source>
</evidence>
<dbReference type="Gene3D" id="1.20.1050.10">
    <property type="match status" value="1"/>
</dbReference>
<evidence type="ECO:0000256" key="2">
    <source>
        <dbReference type="ARBA" id="ARBA00022679"/>
    </source>
</evidence>
<dbReference type="Gene3D" id="3.40.30.10">
    <property type="entry name" value="Glutaredoxin"/>
    <property type="match status" value="1"/>
</dbReference>
<dbReference type="GO" id="GO:0016740">
    <property type="term" value="F:transferase activity"/>
    <property type="evidence" value="ECO:0007669"/>
    <property type="project" value="UniProtKB-KW"/>
</dbReference>
<evidence type="ECO:0000313" key="5">
    <source>
        <dbReference type="EMBL" id="QRG08364.1"/>
    </source>
</evidence>
<feature type="domain" description="GST C-terminal" evidence="4">
    <location>
        <begin position="86"/>
        <end position="202"/>
    </location>
</feature>
<dbReference type="InterPro" id="IPR036282">
    <property type="entry name" value="Glutathione-S-Trfase_C_sf"/>
</dbReference>
<proteinExistence type="inferred from homology"/>
<dbReference type="Proteomes" id="UP000596427">
    <property type="component" value="Chromosome"/>
</dbReference>
<feature type="domain" description="GST N-terminal" evidence="3">
    <location>
        <begin position="1"/>
        <end position="80"/>
    </location>
</feature>
<sequence length="202" mass="22024">MLKLYWAPNSRAFRILWLLEEAGLPYELVHVDIRGGAQDDPAYRAINPMGKVPALADGDARICEGGAICAYVAERAPQAGLAPAVGDPLRARYLQWLFFSVACMEPGFLQKMMGITLPKATAGWGSFDLVMEVVEKAVDPGPYLLGDRFSAADVMLGTDLWYGIHLLKVITPTPAVAAYVQRCTSRPAFRRAEELEAARAPA</sequence>
<accession>A0A974SKL9</accession>
<name>A0A974SKL9_9HYPH</name>
<gene>
    <name evidence="5" type="ORF">EZH22_08765</name>
</gene>
<dbReference type="SFLD" id="SFLDS00019">
    <property type="entry name" value="Glutathione_Transferase_(cytos"/>
    <property type="match status" value="1"/>
</dbReference>
<dbReference type="EMBL" id="CP063362">
    <property type="protein sequence ID" value="QRG08364.1"/>
    <property type="molecule type" value="Genomic_DNA"/>
</dbReference>
<organism evidence="5 6">
    <name type="scientific">Xanthobacter dioxanivorans</name>
    <dbReference type="NCBI Taxonomy" id="2528964"/>
    <lineage>
        <taxon>Bacteria</taxon>
        <taxon>Pseudomonadati</taxon>
        <taxon>Pseudomonadota</taxon>
        <taxon>Alphaproteobacteria</taxon>
        <taxon>Hyphomicrobiales</taxon>
        <taxon>Xanthobacteraceae</taxon>
        <taxon>Xanthobacter</taxon>
    </lineage>
</organism>
<keyword evidence="6" id="KW-1185">Reference proteome</keyword>
<dbReference type="InterPro" id="IPR004045">
    <property type="entry name" value="Glutathione_S-Trfase_N"/>
</dbReference>
<dbReference type="Pfam" id="PF13410">
    <property type="entry name" value="GST_C_2"/>
    <property type="match status" value="1"/>
</dbReference>
<dbReference type="InterPro" id="IPR036249">
    <property type="entry name" value="Thioredoxin-like_sf"/>
</dbReference>
<dbReference type="CDD" id="cd03046">
    <property type="entry name" value="GST_N_GTT1_like"/>
    <property type="match status" value="1"/>
</dbReference>
<dbReference type="PANTHER" id="PTHR44051:SF8">
    <property type="entry name" value="GLUTATHIONE S-TRANSFERASE GSTA"/>
    <property type="match status" value="1"/>
</dbReference>
<dbReference type="PROSITE" id="PS50404">
    <property type="entry name" value="GST_NTER"/>
    <property type="match status" value="1"/>
</dbReference>
<dbReference type="SUPFAM" id="SSF52833">
    <property type="entry name" value="Thioredoxin-like"/>
    <property type="match status" value="1"/>
</dbReference>
<evidence type="ECO:0000256" key="1">
    <source>
        <dbReference type="ARBA" id="ARBA00007409"/>
    </source>
</evidence>
<dbReference type="PROSITE" id="PS50405">
    <property type="entry name" value="GST_CTER"/>
    <property type="match status" value="1"/>
</dbReference>
<dbReference type="RefSeq" id="WP_203195274.1">
    <property type="nucleotide sequence ID" value="NZ_CP063362.1"/>
</dbReference>
<dbReference type="CDD" id="cd03207">
    <property type="entry name" value="GST_C_8"/>
    <property type="match status" value="1"/>
</dbReference>
<dbReference type="AlphaFoldDB" id="A0A974SKL9"/>